<reference evidence="2" key="1">
    <citation type="submission" date="2020-08" db="EMBL/GenBank/DDBJ databases">
        <title>Multicomponent nature underlies the extraordinary mechanical properties of spider dragline silk.</title>
        <authorList>
            <person name="Kono N."/>
            <person name="Nakamura H."/>
            <person name="Mori M."/>
            <person name="Yoshida Y."/>
            <person name="Ohtoshi R."/>
            <person name="Malay A.D."/>
            <person name="Moran D.A.P."/>
            <person name="Tomita M."/>
            <person name="Numata K."/>
            <person name="Arakawa K."/>
        </authorList>
    </citation>
    <scope>NUCLEOTIDE SEQUENCE</scope>
</reference>
<dbReference type="OrthoDB" id="6432501at2759"/>
<protein>
    <submittedName>
        <fullName evidence="2">Histone-lysine N-methyltransferase SETMAR</fullName>
    </submittedName>
</protein>
<keyword evidence="3" id="KW-1185">Reference proteome</keyword>
<dbReference type="Proteomes" id="UP000886998">
    <property type="component" value="Unassembled WGS sequence"/>
</dbReference>
<dbReference type="Pfam" id="PF17906">
    <property type="entry name" value="HTH_48"/>
    <property type="match status" value="1"/>
</dbReference>
<dbReference type="Gene3D" id="1.10.10.1450">
    <property type="match status" value="1"/>
</dbReference>
<feature type="domain" description="Mos1 transposase HTH" evidence="1">
    <location>
        <begin position="10"/>
        <end position="55"/>
    </location>
</feature>
<comment type="caution">
    <text evidence="2">The sequence shown here is derived from an EMBL/GenBank/DDBJ whole genome shotgun (WGS) entry which is preliminary data.</text>
</comment>
<evidence type="ECO:0000313" key="2">
    <source>
        <dbReference type="EMBL" id="GFS58563.1"/>
    </source>
</evidence>
<name>A0A8X6KLW6_9ARAC</name>
<dbReference type="InterPro" id="IPR041426">
    <property type="entry name" value="Mos1_HTH"/>
</dbReference>
<sequence>MCVDNHIRNHQIMLYHFQKGWKAVQSFCILNKLFGEGTNSKSPCREWFPYFKSGDTSLKDKPGKGRSSNFDSQALLSALDWGPCGIDCLPQIGRSY</sequence>
<dbReference type="AlphaFoldDB" id="A0A8X6KLW6"/>
<gene>
    <name evidence="2" type="primary">WN55_08535</name>
    <name evidence="2" type="ORF">TNIN_482521</name>
</gene>
<organism evidence="2 3">
    <name type="scientific">Trichonephila inaurata madagascariensis</name>
    <dbReference type="NCBI Taxonomy" id="2747483"/>
    <lineage>
        <taxon>Eukaryota</taxon>
        <taxon>Metazoa</taxon>
        <taxon>Ecdysozoa</taxon>
        <taxon>Arthropoda</taxon>
        <taxon>Chelicerata</taxon>
        <taxon>Arachnida</taxon>
        <taxon>Araneae</taxon>
        <taxon>Araneomorphae</taxon>
        <taxon>Entelegynae</taxon>
        <taxon>Araneoidea</taxon>
        <taxon>Nephilidae</taxon>
        <taxon>Trichonephila</taxon>
        <taxon>Trichonephila inaurata</taxon>
    </lineage>
</organism>
<dbReference type="EMBL" id="BMAV01027351">
    <property type="protein sequence ID" value="GFS58563.1"/>
    <property type="molecule type" value="Genomic_DNA"/>
</dbReference>
<evidence type="ECO:0000313" key="3">
    <source>
        <dbReference type="Proteomes" id="UP000886998"/>
    </source>
</evidence>
<proteinExistence type="predicted"/>
<evidence type="ECO:0000259" key="1">
    <source>
        <dbReference type="Pfam" id="PF17906"/>
    </source>
</evidence>
<accession>A0A8X6KLW6</accession>